<evidence type="ECO:0000313" key="1">
    <source>
        <dbReference type="EMBL" id="KKN40257.1"/>
    </source>
</evidence>
<proteinExistence type="predicted"/>
<organism evidence="1">
    <name type="scientific">marine sediment metagenome</name>
    <dbReference type="NCBI Taxonomy" id="412755"/>
    <lineage>
        <taxon>unclassified sequences</taxon>
        <taxon>metagenomes</taxon>
        <taxon>ecological metagenomes</taxon>
    </lineage>
</organism>
<accession>A0A0F9QTB6</accession>
<protein>
    <submittedName>
        <fullName evidence="1">Uncharacterized protein</fullName>
    </submittedName>
</protein>
<name>A0A0F9QTB6_9ZZZZ</name>
<reference evidence="1" key="1">
    <citation type="journal article" date="2015" name="Nature">
        <title>Complex archaea that bridge the gap between prokaryotes and eukaryotes.</title>
        <authorList>
            <person name="Spang A."/>
            <person name="Saw J.H."/>
            <person name="Jorgensen S.L."/>
            <person name="Zaremba-Niedzwiedzka K."/>
            <person name="Martijn J."/>
            <person name="Lind A.E."/>
            <person name="van Eijk R."/>
            <person name="Schleper C."/>
            <person name="Guy L."/>
            <person name="Ettema T.J."/>
        </authorList>
    </citation>
    <scope>NUCLEOTIDE SEQUENCE</scope>
</reference>
<dbReference type="EMBL" id="LAZR01001715">
    <property type="protein sequence ID" value="KKN40257.1"/>
    <property type="molecule type" value="Genomic_DNA"/>
</dbReference>
<gene>
    <name evidence="1" type="ORF">LCGC14_0735370</name>
</gene>
<dbReference type="AlphaFoldDB" id="A0A0F9QTB6"/>
<comment type="caution">
    <text evidence="1">The sequence shown here is derived from an EMBL/GenBank/DDBJ whole genome shotgun (WGS) entry which is preliminary data.</text>
</comment>
<sequence>MATDEEFRELAEEQYIAADGITFDPKSAVLHEDVGKSGDCYGAYVQAWVWVEVPWSKED</sequence>